<dbReference type="EMBL" id="NVUK01000007">
    <property type="protein sequence ID" value="PCI78288.1"/>
    <property type="molecule type" value="Genomic_DNA"/>
</dbReference>
<accession>A0A2A4X6N7</accession>
<feature type="compositionally biased region" description="Polar residues" evidence="1">
    <location>
        <begin position="1"/>
        <end position="14"/>
    </location>
</feature>
<proteinExistence type="predicted"/>
<evidence type="ECO:0000313" key="2">
    <source>
        <dbReference type="EMBL" id="PCI78288.1"/>
    </source>
</evidence>
<organism evidence="2 3">
    <name type="scientific">Aerophobetes bacterium</name>
    <dbReference type="NCBI Taxonomy" id="2030807"/>
    <lineage>
        <taxon>Bacteria</taxon>
        <taxon>Candidatus Aerophobota</taxon>
    </lineage>
</organism>
<feature type="region of interest" description="Disordered" evidence="1">
    <location>
        <begin position="1"/>
        <end position="49"/>
    </location>
</feature>
<protein>
    <submittedName>
        <fullName evidence="2">Uncharacterized protein</fullName>
    </submittedName>
</protein>
<comment type="caution">
    <text evidence="2">The sequence shown here is derived from an EMBL/GenBank/DDBJ whole genome shotgun (WGS) entry which is preliminary data.</text>
</comment>
<name>A0A2A4X6N7_UNCAE</name>
<dbReference type="AlphaFoldDB" id="A0A2A4X6N7"/>
<evidence type="ECO:0000313" key="3">
    <source>
        <dbReference type="Proteomes" id="UP000218775"/>
    </source>
</evidence>
<gene>
    <name evidence="2" type="ORF">COB21_01290</name>
</gene>
<feature type="compositionally biased region" description="Basic and acidic residues" evidence="1">
    <location>
        <begin position="37"/>
        <end position="49"/>
    </location>
</feature>
<evidence type="ECO:0000256" key="1">
    <source>
        <dbReference type="SAM" id="MobiDB-lite"/>
    </source>
</evidence>
<reference evidence="3" key="1">
    <citation type="submission" date="2017-08" db="EMBL/GenBank/DDBJ databases">
        <title>A dynamic microbial community with high functional redundancy inhabits the cold, oxic subseafloor aquifer.</title>
        <authorList>
            <person name="Tully B.J."/>
            <person name="Wheat C.G."/>
            <person name="Glazer B.T."/>
            <person name="Huber J.A."/>
        </authorList>
    </citation>
    <scope>NUCLEOTIDE SEQUENCE [LARGE SCALE GENOMIC DNA]</scope>
</reference>
<sequence length="400" mass="46196">MTEITTDSYDTSSLVEPLLMDPPVSNEDNSPSAEEVIDSRKASPKDSHDRILSEQNLKVATNASLDTFYRIESLKKSLAFLTTPTSTLPSIPELSKIIDSYFELFALEIQQYQNNDHSLELFTKKADAFLKTAKAHKNLFMDRLNNPALKNLISTYFFMLVTIDNYKNRVLNELDSFTIYTYQPYYLQTAKLGDSLNCPIRKQHLLYCERSSINNLLYEGMGKGWVCKINTTVFYWLGFMSTYSKLLVEEEKEDLSLVRANSLVQDIVSKFFSSFYVNSFPPASYFNNDPVKLFSPFIAKHGTYKDFAAIRLRFNETMKDLHAVDQTFEWIKLHLEMAISPKLSTEKQRVFLNKAKEITSQYLWSLPISRGRDLIEQRREEALELITKVEAQFSKTSKTD</sequence>
<dbReference type="Proteomes" id="UP000218775">
    <property type="component" value="Unassembled WGS sequence"/>
</dbReference>